<proteinExistence type="inferred from homology"/>
<dbReference type="GO" id="GO:0005524">
    <property type="term" value="F:ATP binding"/>
    <property type="evidence" value="ECO:0007669"/>
    <property type="project" value="UniProtKB-KW"/>
</dbReference>
<dbReference type="InterPro" id="IPR003593">
    <property type="entry name" value="AAA+_ATPase"/>
</dbReference>
<dbReference type="SMART" id="SM00382">
    <property type="entry name" value="AAA"/>
    <property type="match status" value="1"/>
</dbReference>
<keyword evidence="7 11" id="KW-0067">ATP-binding</keyword>
<evidence type="ECO:0000256" key="3">
    <source>
        <dbReference type="ARBA" id="ARBA00022448"/>
    </source>
</evidence>
<evidence type="ECO:0000256" key="2">
    <source>
        <dbReference type="ARBA" id="ARBA00005417"/>
    </source>
</evidence>
<dbReference type="InterPro" id="IPR027417">
    <property type="entry name" value="P-loop_NTPase"/>
</dbReference>
<comment type="similarity">
    <text evidence="2">Belongs to the ABC transporter superfamily.</text>
</comment>
<evidence type="ECO:0000256" key="4">
    <source>
        <dbReference type="ARBA" id="ARBA00022475"/>
    </source>
</evidence>
<dbReference type="PROSITE" id="PS50893">
    <property type="entry name" value="ABC_TRANSPORTER_2"/>
    <property type="match status" value="1"/>
</dbReference>
<evidence type="ECO:0000256" key="1">
    <source>
        <dbReference type="ARBA" id="ARBA00004417"/>
    </source>
</evidence>
<keyword evidence="4" id="KW-1003">Cell membrane</keyword>
<accession>A0ABZ3CW93</accession>
<keyword evidence="8" id="KW-1278">Translocase</keyword>
<evidence type="ECO:0000256" key="8">
    <source>
        <dbReference type="ARBA" id="ARBA00022967"/>
    </source>
</evidence>
<keyword evidence="6" id="KW-0547">Nucleotide-binding</keyword>
<evidence type="ECO:0000256" key="6">
    <source>
        <dbReference type="ARBA" id="ARBA00022741"/>
    </source>
</evidence>
<feature type="domain" description="ABC transporter" evidence="10">
    <location>
        <begin position="9"/>
        <end position="253"/>
    </location>
</feature>
<evidence type="ECO:0000259" key="10">
    <source>
        <dbReference type="PROSITE" id="PS50893"/>
    </source>
</evidence>
<dbReference type="CDD" id="cd03257">
    <property type="entry name" value="ABC_NikE_OppD_transporters"/>
    <property type="match status" value="1"/>
</dbReference>
<keyword evidence="3" id="KW-0813">Transport</keyword>
<name>A0ABZ3CW93_9GAMM</name>
<organism evidence="11 12">
    <name type="scientific">Salinicola lusitanus</name>
    <dbReference type="NCBI Taxonomy" id="1949085"/>
    <lineage>
        <taxon>Bacteria</taxon>
        <taxon>Pseudomonadati</taxon>
        <taxon>Pseudomonadota</taxon>
        <taxon>Gammaproteobacteria</taxon>
        <taxon>Oceanospirillales</taxon>
        <taxon>Halomonadaceae</taxon>
        <taxon>Salinicola</taxon>
    </lineage>
</organism>
<keyword evidence="5" id="KW-0997">Cell inner membrane</keyword>
<protein>
    <submittedName>
        <fullName evidence="11">ABC transporter ATP-binding protein</fullName>
    </submittedName>
</protein>
<dbReference type="RefSeq" id="WP_342595821.1">
    <property type="nucleotide sequence ID" value="NZ_CP151919.1"/>
</dbReference>
<gene>
    <name evidence="11" type="ORF">AAGT95_05705</name>
</gene>
<dbReference type="Proteomes" id="UP001453229">
    <property type="component" value="Chromosome"/>
</dbReference>
<dbReference type="PROSITE" id="PS00211">
    <property type="entry name" value="ABC_TRANSPORTER_1"/>
    <property type="match status" value="1"/>
</dbReference>
<evidence type="ECO:0000256" key="9">
    <source>
        <dbReference type="ARBA" id="ARBA00023136"/>
    </source>
</evidence>
<dbReference type="PANTHER" id="PTHR43297:SF14">
    <property type="entry name" value="ATPASE AAA-TYPE CORE DOMAIN-CONTAINING PROTEIN"/>
    <property type="match status" value="1"/>
</dbReference>
<keyword evidence="9" id="KW-0472">Membrane</keyword>
<dbReference type="EMBL" id="CP151919">
    <property type="protein sequence ID" value="XAD55465.1"/>
    <property type="molecule type" value="Genomic_DNA"/>
</dbReference>
<comment type="subcellular location">
    <subcellularLocation>
        <location evidence="1">Cell inner membrane</location>
        <topology evidence="1">Peripheral membrane protein</topology>
    </subcellularLocation>
</comment>
<dbReference type="Pfam" id="PF00005">
    <property type="entry name" value="ABC_tran"/>
    <property type="match status" value="1"/>
</dbReference>
<dbReference type="InterPro" id="IPR003439">
    <property type="entry name" value="ABC_transporter-like_ATP-bd"/>
</dbReference>
<keyword evidence="12" id="KW-1185">Reference proteome</keyword>
<dbReference type="SUPFAM" id="SSF52540">
    <property type="entry name" value="P-loop containing nucleoside triphosphate hydrolases"/>
    <property type="match status" value="1"/>
</dbReference>
<evidence type="ECO:0000313" key="11">
    <source>
        <dbReference type="EMBL" id="XAD55465.1"/>
    </source>
</evidence>
<evidence type="ECO:0000313" key="12">
    <source>
        <dbReference type="Proteomes" id="UP001453229"/>
    </source>
</evidence>
<sequence length="283" mass="29290">MPEPSEPVLRVDNLSVHIGTQRVVAGLDFTVGAGERVCLIGPSGSGKSLTAAAILGITPSTASVGGSIRFGAHEVAGVAATQRPRALRIGMVFQNTQAALNPLVSVGAQLSEPFVRFHGLSRRAARAAAAELLTRMRLTAATELLTRSPAELSGGQRQRVCVALALACKPSLIVADEPTTALDALTQAEVLTLLHETTGGAGKPALLFISHDMGGASRLCQRAVILEQGRMIESGPLADLVASPQQRFTRELVAAMRSAEITPEMLAATDAYSISGAAAVGAR</sequence>
<dbReference type="InterPro" id="IPR017871">
    <property type="entry name" value="ABC_transporter-like_CS"/>
</dbReference>
<dbReference type="PANTHER" id="PTHR43297">
    <property type="entry name" value="OLIGOPEPTIDE TRANSPORT ATP-BINDING PROTEIN APPD"/>
    <property type="match status" value="1"/>
</dbReference>
<dbReference type="InterPro" id="IPR050388">
    <property type="entry name" value="ABC_Ni/Peptide_Import"/>
</dbReference>
<reference evidence="11 12" key="1">
    <citation type="submission" date="2024-04" db="EMBL/GenBank/DDBJ databases">
        <title>Salinicola lusitanus LLJ914,a marine bacterium isolated from the Okinawa Trough.</title>
        <authorList>
            <person name="Li J."/>
        </authorList>
    </citation>
    <scope>NUCLEOTIDE SEQUENCE [LARGE SCALE GENOMIC DNA]</scope>
    <source>
        <strain evidence="11 12">LLJ914</strain>
    </source>
</reference>
<dbReference type="Gene3D" id="3.40.50.300">
    <property type="entry name" value="P-loop containing nucleotide triphosphate hydrolases"/>
    <property type="match status" value="1"/>
</dbReference>
<evidence type="ECO:0000256" key="5">
    <source>
        <dbReference type="ARBA" id="ARBA00022519"/>
    </source>
</evidence>
<evidence type="ECO:0000256" key="7">
    <source>
        <dbReference type="ARBA" id="ARBA00022840"/>
    </source>
</evidence>